<dbReference type="AlphaFoldDB" id="A0A438BS55"/>
<sequence length="219" mass="25047">MLNFACQTTSEDDFSRDEWLGFTFLGVMEVRFSFKSLKITLNGQYLNGNARGVTSTNVAGKGKKGGWPGEGISRINSKKPTELLTEQEFSERFRIPNGLAIRLMDGSPMPAKKEPFNVIVFSKEQFNVRLRKPLSSFFRQFLHFTKISPFFFHLNAIKVLIACSILDILFRLDLSLLEEDKIRADAFSTLHNRANLLELVQNYILSRFLGEEASERPLR</sequence>
<dbReference type="EMBL" id="QGNW01002645">
    <property type="protein sequence ID" value="RVW13804.1"/>
    <property type="molecule type" value="Genomic_DNA"/>
</dbReference>
<gene>
    <name evidence="1" type="ORF">CK203_083620</name>
</gene>
<proteinExistence type="predicted"/>
<organism evidence="1 2">
    <name type="scientific">Vitis vinifera</name>
    <name type="common">Grape</name>
    <dbReference type="NCBI Taxonomy" id="29760"/>
    <lineage>
        <taxon>Eukaryota</taxon>
        <taxon>Viridiplantae</taxon>
        <taxon>Streptophyta</taxon>
        <taxon>Embryophyta</taxon>
        <taxon>Tracheophyta</taxon>
        <taxon>Spermatophyta</taxon>
        <taxon>Magnoliopsida</taxon>
        <taxon>eudicotyledons</taxon>
        <taxon>Gunneridae</taxon>
        <taxon>Pentapetalae</taxon>
        <taxon>rosids</taxon>
        <taxon>Vitales</taxon>
        <taxon>Vitaceae</taxon>
        <taxon>Viteae</taxon>
        <taxon>Vitis</taxon>
    </lineage>
</organism>
<evidence type="ECO:0000313" key="2">
    <source>
        <dbReference type="Proteomes" id="UP000288805"/>
    </source>
</evidence>
<comment type="caution">
    <text evidence="1">The sequence shown here is derived from an EMBL/GenBank/DDBJ whole genome shotgun (WGS) entry which is preliminary data.</text>
</comment>
<reference evidence="1 2" key="1">
    <citation type="journal article" date="2018" name="PLoS Genet.">
        <title>Population sequencing reveals clonal diversity and ancestral inbreeding in the grapevine cultivar Chardonnay.</title>
        <authorList>
            <person name="Roach M.J."/>
            <person name="Johnson D.L."/>
            <person name="Bohlmann J."/>
            <person name="van Vuuren H.J."/>
            <person name="Jones S.J."/>
            <person name="Pretorius I.S."/>
            <person name="Schmidt S.A."/>
            <person name="Borneman A.R."/>
        </authorList>
    </citation>
    <scope>NUCLEOTIDE SEQUENCE [LARGE SCALE GENOMIC DNA]</scope>
    <source>
        <strain evidence="2">cv. Chardonnay</strain>
        <tissue evidence="1">Leaf</tissue>
    </source>
</reference>
<dbReference type="Proteomes" id="UP000288805">
    <property type="component" value="Unassembled WGS sequence"/>
</dbReference>
<protein>
    <submittedName>
        <fullName evidence="1">Uncharacterized protein</fullName>
    </submittedName>
</protein>
<accession>A0A438BS55</accession>
<evidence type="ECO:0000313" key="1">
    <source>
        <dbReference type="EMBL" id="RVW13804.1"/>
    </source>
</evidence>
<name>A0A438BS55_VITVI</name>